<sequence length="173" mass="20321">MEKNEFNQKIISWWERLHHHKEPFLPKSFKAELKRCDSLLSVMLTSSFHQFRNEVLSEVENPDLEVWAVIVCLFAHIKTKTVVPESIAKSLGVKQNGSEKAKMSELRFNQLQKVLEKDEFLIRMIRAIKLLDGTACPKTLMSDIQQWFKEKKYPQAIPPSQQLSVKWALDYYQ</sequence>
<name>A0ABV6C731_9GAMM</name>
<accession>A0ABV6C731</accession>
<dbReference type="EMBL" id="JBHLXE010000016">
    <property type="protein sequence ID" value="MFC0178776.1"/>
    <property type="molecule type" value="Genomic_DNA"/>
</dbReference>
<keyword evidence="2" id="KW-1185">Reference proteome</keyword>
<evidence type="ECO:0000313" key="2">
    <source>
        <dbReference type="Proteomes" id="UP001589758"/>
    </source>
</evidence>
<proteinExistence type="predicted"/>
<dbReference type="InterPro" id="IPR013382">
    <property type="entry name" value="CRISPR-assoc_prot_Cse2"/>
</dbReference>
<dbReference type="InterPro" id="IPR038287">
    <property type="entry name" value="Cse2_sf"/>
</dbReference>
<comment type="caution">
    <text evidence="1">The sequence shown here is derived from an EMBL/GenBank/DDBJ whole genome shotgun (WGS) entry which is preliminary data.</text>
</comment>
<organism evidence="1 2">
    <name type="scientific">Thorsellia kenyensis</name>
    <dbReference type="NCBI Taxonomy" id="1549888"/>
    <lineage>
        <taxon>Bacteria</taxon>
        <taxon>Pseudomonadati</taxon>
        <taxon>Pseudomonadota</taxon>
        <taxon>Gammaproteobacteria</taxon>
        <taxon>Enterobacterales</taxon>
        <taxon>Thorselliaceae</taxon>
        <taxon>Thorsellia</taxon>
    </lineage>
</organism>
<dbReference type="Pfam" id="PF09485">
    <property type="entry name" value="CRISPR_Cse2"/>
    <property type="match status" value="1"/>
</dbReference>
<protein>
    <submittedName>
        <fullName evidence="1">Type I-E CRISPR-associated protein Cse2/CasB</fullName>
    </submittedName>
</protein>
<evidence type="ECO:0000313" key="1">
    <source>
        <dbReference type="EMBL" id="MFC0178776.1"/>
    </source>
</evidence>
<reference evidence="1 2" key="1">
    <citation type="submission" date="2024-09" db="EMBL/GenBank/DDBJ databases">
        <authorList>
            <person name="Sun Q."/>
            <person name="Mori K."/>
        </authorList>
    </citation>
    <scope>NUCLEOTIDE SEQUENCE [LARGE SCALE GENOMIC DNA]</scope>
    <source>
        <strain evidence="1 2">CCM 8545</strain>
    </source>
</reference>
<dbReference type="CDD" id="cd09731">
    <property type="entry name" value="Cse2_I-E"/>
    <property type="match status" value="1"/>
</dbReference>
<dbReference type="RefSeq" id="WP_385875726.1">
    <property type="nucleotide sequence ID" value="NZ_JBHLXE010000016.1"/>
</dbReference>
<dbReference type="NCBIfam" id="TIGR02548">
    <property type="entry name" value="casB_cse2"/>
    <property type="match status" value="1"/>
</dbReference>
<dbReference type="Proteomes" id="UP001589758">
    <property type="component" value="Unassembled WGS sequence"/>
</dbReference>
<dbReference type="Gene3D" id="1.10.520.40">
    <property type="entry name" value="CRISPR-associated protein Cse2"/>
    <property type="match status" value="1"/>
</dbReference>
<gene>
    <name evidence="1" type="primary">casB</name>
    <name evidence="1" type="synonym">cse2</name>
    <name evidence="1" type="ORF">ACFFIT_01465</name>
</gene>